<feature type="region of interest" description="Disordered" evidence="1">
    <location>
        <begin position="1"/>
        <end position="58"/>
    </location>
</feature>
<name>A0A1H3FAZ6_9PROT</name>
<evidence type="ECO:0000313" key="3">
    <source>
        <dbReference type="Proteomes" id="UP000198640"/>
    </source>
</evidence>
<gene>
    <name evidence="2" type="ORF">SAMN05421881_101138</name>
</gene>
<protein>
    <submittedName>
        <fullName evidence="2">Uncharacterized protein</fullName>
    </submittedName>
</protein>
<reference evidence="2 3" key="1">
    <citation type="submission" date="2016-10" db="EMBL/GenBank/DDBJ databases">
        <authorList>
            <person name="de Groot N.N."/>
        </authorList>
    </citation>
    <scope>NUCLEOTIDE SEQUENCE [LARGE SCALE GENOMIC DNA]</scope>
    <source>
        <strain evidence="2 3">Nm1</strain>
    </source>
</reference>
<accession>A0A1H3FAZ6</accession>
<evidence type="ECO:0000313" key="2">
    <source>
        <dbReference type="EMBL" id="SDX88156.1"/>
    </source>
</evidence>
<keyword evidence="3" id="KW-1185">Reference proteome</keyword>
<proteinExistence type="predicted"/>
<dbReference type="RefSeq" id="WP_176973923.1">
    <property type="nucleotide sequence ID" value="NZ_FNOY01000011.1"/>
</dbReference>
<sequence>MFNDAYKGRGGAYIVDPETGQRRPHDGLRRNPAPAQNEAPVPQWDEASMNTNTGGDAQ</sequence>
<evidence type="ECO:0000256" key="1">
    <source>
        <dbReference type="SAM" id="MobiDB-lite"/>
    </source>
</evidence>
<dbReference type="EMBL" id="FNOY01000011">
    <property type="protein sequence ID" value="SDX88156.1"/>
    <property type="molecule type" value="Genomic_DNA"/>
</dbReference>
<feature type="compositionally biased region" description="Polar residues" evidence="1">
    <location>
        <begin position="48"/>
        <end position="58"/>
    </location>
</feature>
<dbReference type="AlphaFoldDB" id="A0A1H3FAZ6"/>
<dbReference type="Proteomes" id="UP000198640">
    <property type="component" value="Unassembled WGS sequence"/>
</dbReference>
<feature type="compositionally biased region" description="Basic and acidic residues" evidence="1">
    <location>
        <begin position="19"/>
        <end position="29"/>
    </location>
</feature>
<dbReference type="STRING" id="44576.SAMN05421881_101138"/>
<organism evidence="2 3">
    <name type="scientific">Nitrosomonas halophila</name>
    <dbReference type="NCBI Taxonomy" id="44576"/>
    <lineage>
        <taxon>Bacteria</taxon>
        <taxon>Pseudomonadati</taxon>
        <taxon>Pseudomonadota</taxon>
        <taxon>Betaproteobacteria</taxon>
        <taxon>Nitrosomonadales</taxon>
        <taxon>Nitrosomonadaceae</taxon>
        <taxon>Nitrosomonas</taxon>
    </lineage>
</organism>